<accession>A0ABM7WSU7</accession>
<dbReference type="RefSeq" id="WP_248360240.1">
    <property type="nucleotide sequence ID" value="NZ_AP025591.1"/>
</dbReference>
<dbReference type="PROSITE" id="PS51257">
    <property type="entry name" value="PROKAR_LIPOPROTEIN"/>
    <property type="match status" value="1"/>
</dbReference>
<keyword evidence="2" id="KW-1185">Reference proteome</keyword>
<evidence type="ECO:0008006" key="3">
    <source>
        <dbReference type="Google" id="ProtNLM"/>
    </source>
</evidence>
<proteinExistence type="predicted"/>
<protein>
    <recommendedName>
        <fullName evidence="3">Lipoprotein</fullName>
    </recommendedName>
</protein>
<dbReference type="EMBL" id="AP025591">
    <property type="protein sequence ID" value="BDG02546.1"/>
    <property type="molecule type" value="Genomic_DNA"/>
</dbReference>
<name>A0ABM7WSU7_9BACT</name>
<reference evidence="2" key="1">
    <citation type="journal article" date="2022" name="Int. J. Syst. Evol. Microbiol.">
        <title>Anaeromyxobacter oryzae sp. nov., Anaeromyxobacter diazotrophicus sp. nov. and Anaeromyxobacter paludicola sp. nov., isolated from paddy soils.</title>
        <authorList>
            <person name="Itoh H."/>
            <person name="Xu Z."/>
            <person name="Mise K."/>
            <person name="Masuda Y."/>
            <person name="Ushijima N."/>
            <person name="Hayakawa C."/>
            <person name="Shiratori Y."/>
            <person name="Senoo K."/>
        </authorList>
    </citation>
    <scope>NUCLEOTIDE SEQUENCE [LARGE SCALE GENOMIC DNA]</scope>
    <source>
        <strain evidence="2">Red232</strain>
    </source>
</reference>
<evidence type="ECO:0000313" key="1">
    <source>
        <dbReference type="EMBL" id="BDG02546.1"/>
    </source>
</evidence>
<gene>
    <name evidence="1" type="ORF">AMOR_15420</name>
</gene>
<evidence type="ECO:0000313" key="2">
    <source>
        <dbReference type="Proteomes" id="UP001162891"/>
    </source>
</evidence>
<organism evidence="1 2">
    <name type="scientific">Anaeromyxobacter oryzae</name>
    <dbReference type="NCBI Taxonomy" id="2918170"/>
    <lineage>
        <taxon>Bacteria</taxon>
        <taxon>Pseudomonadati</taxon>
        <taxon>Myxococcota</taxon>
        <taxon>Myxococcia</taxon>
        <taxon>Myxococcales</taxon>
        <taxon>Cystobacterineae</taxon>
        <taxon>Anaeromyxobacteraceae</taxon>
        <taxon>Anaeromyxobacter</taxon>
    </lineage>
</organism>
<dbReference type="Proteomes" id="UP001162891">
    <property type="component" value="Chromosome"/>
</dbReference>
<sequence length="336" mass="34770">MIPHDRAVRLAAATALFLGAACATGSRRGVSGALAPPGDRVALGLVFGQDRAAVERALDVDGIGHRVADGDPDVLVADRCSGVPAPGPCRLLFGEEGLYAGQVEVPAAEEGALVDAVAHALGPPARRGDGASVDGLPALVATWERPAWSVGVSRHAPKDAPAVAVLHVQWEPAAPPVAAGVPLGRQRVDVEHLLDRQGATVVQRDSGSTTYLGCPGGAPDVVSCVVTFRRGRAAEVTEVHPTPPEDRDAMAAWRELSDRLEAEIGRTPARTCPDAGPDRIAGDCTATWATDRLVVVVGAHRNAGARHRGTISVYTGFTYPPLAAREGEPDVEASSP</sequence>